<feature type="compositionally biased region" description="Low complexity" evidence="4">
    <location>
        <begin position="220"/>
        <end position="232"/>
    </location>
</feature>
<feature type="domain" description="Zinc finger Sec23/Sec24-type" evidence="6">
    <location>
        <begin position="551"/>
        <end position="589"/>
    </location>
</feature>
<keyword evidence="2" id="KW-0813">Transport</keyword>
<evidence type="ECO:0000259" key="6">
    <source>
        <dbReference type="Pfam" id="PF04810"/>
    </source>
</evidence>
<dbReference type="Pfam" id="PF11326">
    <property type="entry name" value="PANTS-like"/>
    <property type="match status" value="1"/>
</dbReference>
<dbReference type="Gene3D" id="1.20.120.730">
    <property type="entry name" value="Sec23/Sec24 helical domain"/>
    <property type="match status" value="1"/>
</dbReference>
<comment type="similarity">
    <text evidence="1">Belongs to the SEC23/SEC24 family. SEC24 subfamily.</text>
</comment>
<dbReference type="InterPro" id="IPR012990">
    <property type="entry name" value="Beta-sandwich_Sec23_24"/>
</dbReference>
<feature type="compositionally biased region" description="Low complexity" evidence="4">
    <location>
        <begin position="240"/>
        <end position="250"/>
    </location>
</feature>
<dbReference type="SUPFAM" id="SSF81811">
    <property type="entry name" value="Helical domain of Sec23/24"/>
    <property type="match status" value="1"/>
</dbReference>
<dbReference type="InterPro" id="IPR021475">
    <property type="entry name" value="Pants/Emi1-like"/>
</dbReference>
<dbReference type="Gene3D" id="2.60.40.1670">
    <property type="entry name" value="beta-sandwich domain of Sec23/24"/>
    <property type="match status" value="1"/>
</dbReference>
<accession>A0A6G0WTK7</accession>
<dbReference type="EMBL" id="VJMJ01000151">
    <property type="protein sequence ID" value="KAF0730771.1"/>
    <property type="molecule type" value="Genomic_DNA"/>
</dbReference>
<dbReference type="SUPFAM" id="SSF82754">
    <property type="entry name" value="C-terminal, gelsolin-like domain of Sec23/24"/>
    <property type="match status" value="1"/>
</dbReference>
<evidence type="ECO:0000256" key="2">
    <source>
        <dbReference type="ARBA" id="ARBA00022448"/>
    </source>
</evidence>
<dbReference type="GO" id="GO:0006886">
    <property type="term" value="P:intracellular protein transport"/>
    <property type="evidence" value="ECO:0007669"/>
    <property type="project" value="InterPro"/>
</dbReference>
<evidence type="ECO:0000259" key="9">
    <source>
        <dbReference type="Pfam" id="PF08033"/>
    </source>
</evidence>
<dbReference type="GO" id="GO:0030127">
    <property type="term" value="C:COPII vesicle coat"/>
    <property type="evidence" value="ECO:0007669"/>
    <property type="project" value="InterPro"/>
</dbReference>
<feature type="compositionally biased region" description="Low complexity" evidence="4">
    <location>
        <begin position="163"/>
        <end position="173"/>
    </location>
</feature>
<dbReference type="PANTHER" id="PTHR13803:SF4">
    <property type="entry name" value="SECRETORY 24CD, ISOFORM C"/>
    <property type="match status" value="1"/>
</dbReference>
<dbReference type="InterPro" id="IPR006895">
    <property type="entry name" value="Znf_Sec23_Sec24"/>
</dbReference>
<evidence type="ECO:0000256" key="3">
    <source>
        <dbReference type="ARBA" id="ARBA00022927"/>
    </source>
</evidence>
<protein>
    <submittedName>
        <fullName evidence="10">Uncharacterized protein</fullName>
    </submittedName>
</protein>
<feature type="compositionally biased region" description="Pro residues" evidence="4">
    <location>
        <begin position="146"/>
        <end position="162"/>
    </location>
</feature>
<dbReference type="Proteomes" id="UP000481153">
    <property type="component" value="Unassembled WGS sequence"/>
</dbReference>
<keyword evidence="11" id="KW-1185">Reference proteome</keyword>
<dbReference type="PANTHER" id="PTHR13803">
    <property type="entry name" value="SEC24-RELATED PROTEIN"/>
    <property type="match status" value="1"/>
</dbReference>
<comment type="caution">
    <text evidence="10">The sequence shown here is derived from an EMBL/GenBank/DDBJ whole genome shotgun (WGS) entry which is preliminary data.</text>
</comment>
<dbReference type="AlphaFoldDB" id="A0A6G0WTK7"/>
<evidence type="ECO:0000259" key="7">
    <source>
        <dbReference type="Pfam" id="PF04811"/>
    </source>
</evidence>
<feature type="compositionally biased region" description="Pro residues" evidence="4">
    <location>
        <begin position="311"/>
        <end position="320"/>
    </location>
</feature>
<evidence type="ECO:0000259" key="5">
    <source>
        <dbReference type="Pfam" id="PF00626"/>
    </source>
</evidence>
<dbReference type="Pfam" id="PF04811">
    <property type="entry name" value="Sec23_trunk"/>
    <property type="match status" value="1"/>
</dbReference>
<evidence type="ECO:0000313" key="11">
    <source>
        <dbReference type="Proteomes" id="UP000481153"/>
    </source>
</evidence>
<dbReference type="InterPro" id="IPR050550">
    <property type="entry name" value="SEC23_SEC24_subfamily"/>
</dbReference>
<feature type="compositionally biased region" description="Pro residues" evidence="4">
    <location>
        <begin position="438"/>
        <end position="448"/>
    </location>
</feature>
<dbReference type="InterPro" id="IPR036465">
    <property type="entry name" value="vWFA_dom_sf"/>
</dbReference>
<reference evidence="10 11" key="1">
    <citation type="submission" date="2019-07" db="EMBL/GenBank/DDBJ databases">
        <title>Genomics analysis of Aphanomyces spp. identifies a new class of oomycete effector associated with host adaptation.</title>
        <authorList>
            <person name="Gaulin E."/>
        </authorList>
    </citation>
    <scope>NUCLEOTIDE SEQUENCE [LARGE SCALE GENOMIC DNA]</scope>
    <source>
        <strain evidence="10 11">ATCC 201684</strain>
    </source>
</reference>
<organism evidence="10 11">
    <name type="scientific">Aphanomyces euteiches</name>
    <dbReference type="NCBI Taxonomy" id="100861"/>
    <lineage>
        <taxon>Eukaryota</taxon>
        <taxon>Sar</taxon>
        <taxon>Stramenopiles</taxon>
        <taxon>Oomycota</taxon>
        <taxon>Saprolegniomycetes</taxon>
        <taxon>Saprolegniales</taxon>
        <taxon>Verrucalvaceae</taxon>
        <taxon>Aphanomyces</taxon>
    </lineage>
</organism>
<dbReference type="Pfam" id="PF08033">
    <property type="entry name" value="Sec23_BS"/>
    <property type="match status" value="1"/>
</dbReference>
<evidence type="ECO:0000256" key="1">
    <source>
        <dbReference type="ARBA" id="ARBA00008334"/>
    </source>
</evidence>
<gene>
    <name evidence="10" type="ORF">Ae201684_011880</name>
</gene>
<dbReference type="Pfam" id="PF00626">
    <property type="entry name" value="Gelsolin"/>
    <property type="match status" value="1"/>
</dbReference>
<dbReference type="GO" id="GO:0008270">
    <property type="term" value="F:zinc ion binding"/>
    <property type="evidence" value="ECO:0007669"/>
    <property type="project" value="InterPro"/>
</dbReference>
<dbReference type="SUPFAM" id="SSF81995">
    <property type="entry name" value="beta-sandwich domain of Sec23/24"/>
    <property type="match status" value="1"/>
</dbReference>
<feature type="region of interest" description="Disordered" evidence="4">
    <location>
        <begin position="141"/>
        <end position="450"/>
    </location>
</feature>
<feature type="domain" description="Sec23/Sec24 beta-sandwich" evidence="9">
    <location>
        <begin position="874"/>
        <end position="959"/>
    </location>
</feature>
<dbReference type="GO" id="GO:0070971">
    <property type="term" value="C:endoplasmic reticulum exit site"/>
    <property type="evidence" value="ECO:0007669"/>
    <property type="project" value="TreeGrafter"/>
</dbReference>
<dbReference type="Gene3D" id="3.40.50.410">
    <property type="entry name" value="von Willebrand factor, type A domain"/>
    <property type="match status" value="1"/>
</dbReference>
<name>A0A6G0WTK7_9STRA</name>
<dbReference type="GO" id="GO:0000149">
    <property type="term" value="F:SNARE binding"/>
    <property type="evidence" value="ECO:0007669"/>
    <property type="project" value="TreeGrafter"/>
</dbReference>
<dbReference type="InterPro" id="IPR036174">
    <property type="entry name" value="Znf_Sec23_Sec24_sf"/>
</dbReference>
<dbReference type="InterPro" id="IPR036180">
    <property type="entry name" value="Gelsolin-like_dom_sf"/>
</dbReference>
<dbReference type="GO" id="GO:0090110">
    <property type="term" value="P:COPII-coated vesicle cargo loading"/>
    <property type="evidence" value="ECO:0007669"/>
    <property type="project" value="TreeGrafter"/>
</dbReference>
<feature type="domain" description="Sec23/Sec24 helical" evidence="8">
    <location>
        <begin position="970"/>
        <end position="1084"/>
    </location>
</feature>
<feature type="compositionally biased region" description="Pro residues" evidence="4">
    <location>
        <begin position="369"/>
        <end position="385"/>
    </location>
</feature>
<dbReference type="InterPro" id="IPR006900">
    <property type="entry name" value="Sec23/24_helical_dom"/>
</dbReference>
<keyword evidence="3" id="KW-0653">Protein transport</keyword>
<dbReference type="InterPro" id="IPR006896">
    <property type="entry name" value="Sec23/24_trunk_dom"/>
</dbReference>
<dbReference type="InterPro" id="IPR029006">
    <property type="entry name" value="ADF-H/Gelsolin-like_dom_sf"/>
</dbReference>
<dbReference type="Gene3D" id="2.30.30.380">
    <property type="entry name" value="Zn-finger domain of Sec23/24"/>
    <property type="match status" value="1"/>
</dbReference>
<dbReference type="Gene3D" id="3.40.20.10">
    <property type="entry name" value="Severin"/>
    <property type="match status" value="1"/>
</dbReference>
<feature type="domain" description="Sec23/Sec24 trunk" evidence="7">
    <location>
        <begin position="629"/>
        <end position="854"/>
    </location>
</feature>
<dbReference type="SUPFAM" id="SSF82919">
    <property type="entry name" value="Zn-finger domain of Sec23/24"/>
    <property type="match status" value="1"/>
</dbReference>
<evidence type="ECO:0000259" key="8">
    <source>
        <dbReference type="Pfam" id="PF04815"/>
    </source>
</evidence>
<evidence type="ECO:0000313" key="10">
    <source>
        <dbReference type="EMBL" id="KAF0730771.1"/>
    </source>
</evidence>
<feature type="compositionally biased region" description="Low complexity" evidence="4">
    <location>
        <begin position="258"/>
        <end position="285"/>
    </location>
</feature>
<dbReference type="VEuPathDB" id="FungiDB:AeMF1_010358"/>
<sequence>MSSEETPVKDANRLDLSCSAVLDVAFTCVTAKHQARYFYEMGEVDSCKGRWADIWRCFRANQMDKDKATEYLKGSHLDPNAKQHVASVWTLKETPGCLRNLTEILYEIRSILSIFQEKPVENDIHNSTNHAGTTHLAQMAEQGFPRGPPSYNAPPGGFPRGPPSHLQHQQQQPQQPPQGPLGGGGGGFPPSQQFQPPPRSIGGMPQNPPPGVQQAPRSFGGTQQIPGPGLQQTPPPGMQQPPRSLGGMQQMPPPGIQQPPRSTGGFQQNPPPFGQQQQLQQQQYPPRGPPAPGALGGVQAPPPQGFQGAPQPFPRGPPGPQQYQQSGPPPPGGLHQNAPGIPPPQGQQSHLMRPPGNFQQGPPAGYPQGGPPPAGFPQGGPPPAGYPQGNVGGPPPPGASPFPPPQPGNPNAPVFTPGPPFHQRPDAVGPNGVVGGAPPAPTPKPAPAPVVSAPRIDPTQIPRPLARQEVVTYVAKGATLTLPPPATSKYICIDEGCASPRFIRPTLNHVPESKDLLGQSALPLATVVCPLAKLHPGELAIPLVDFGAGGPLRCSRCKAYINCFTKFVNGGRSFACNICGMENETPREYYCAVDQMGKRRDVQERPELSRGSVEFLVPPVYSVRPAQEVIVVFCLDVSVFAFQSNLVASIVAALPAALQTLQATSPAAKFGVVTFDAAVHYYRLDQEKISMCVCPDVDDPAAPLPANAWLLPVQSPNAMDKIHELQDLIVTLFGPAAKNQAASGAAVTSVVDSLQVSGGRICLFHAGPPRLGVGKITKEEAASSYGTTKEVELYVGRGGVHAHYEELARQSAKSFISIDVCSVANPYSDLAEVSRLAELTGGYVVHLPQFEKDKLEHLQYMTRLLSHWLGKEKGMEAVLKVRVSSGLRVDTIYGSFMPSAASDDEVNIALLDQDTAVGVTFVHDGRLQGEHMYIQVALLYTRVDGLRTVRVHNLALPVANLVTNVFRHADLDATCAIWQRMAVKTIRDKSIMSGNGQAVKERLIDDCVQVLTNYRKHCATNSSSGQLILPESLKLLPLYTLASLKSRPLRNNLTGQQARGIIDVRADERVMLLACLNTFPVEHAVSAVYPKMYALHDLTEDVGTLDAQGEMILPTPLPPTAEKLEENGLFLLHASTFLYLFIGAKTNPTLLEEVFGLSHIDTSEQSVNLVGPGDQTGVLRQQIQAVIAHLQMQSPVPVPLEIMTKSDWRSNRFLSALVEDRTRNEVSYVEFLCQVHKKIQYKMM</sequence>
<dbReference type="InterPro" id="IPR007123">
    <property type="entry name" value="Gelsolin-like_dom"/>
</dbReference>
<feature type="domain" description="Gelsolin-like" evidence="5">
    <location>
        <begin position="1111"/>
        <end position="1159"/>
    </location>
</feature>
<proteinExistence type="inferred from homology"/>
<dbReference type="InterPro" id="IPR036175">
    <property type="entry name" value="Sec23/24_helical_dom_sf"/>
</dbReference>
<evidence type="ECO:0000256" key="4">
    <source>
        <dbReference type="SAM" id="MobiDB-lite"/>
    </source>
</evidence>
<feature type="compositionally biased region" description="Pro residues" evidence="4">
    <location>
        <begin position="393"/>
        <end position="422"/>
    </location>
</feature>
<dbReference type="Pfam" id="PF04810">
    <property type="entry name" value="zf-Sec23_Sec24"/>
    <property type="match status" value="1"/>
</dbReference>
<dbReference type="Pfam" id="PF04815">
    <property type="entry name" value="Sec23_helical"/>
    <property type="match status" value="1"/>
</dbReference>
<dbReference type="SUPFAM" id="SSF53300">
    <property type="entry name" value="vWA-like"/>
    <property type="match status" value="1"/>
</dbReference>